<reference evidence="1 2" key="1">
    <citation type="submission" date="2024-05" db="EMBL/GenBank/DDBJ databases">
        <title>Genome sequencing and assembly of Indian major carp, Cirrhinus mrigala (Hamilton, 1822).</title>
        <authorList>
            <person name="Mohindra V."/>
            <person name="Chowdhury L.M."/>
            <person name="Lal K."/>
            <person name="Jena J.K."/>
        </authorList>
    </citation>
    <scope>NUCLEOTIDE SEQUENCE [LARGE SCALE GENOMIC DNA]</scope>
    <source>
        <strain evidence="1">CM1030</strain>
        <tissue evidence="1">Blood</tissue>
    </source>
</reference>
<dbReference type="EMBL" id="JAMKFB020000122">
    <property type="protein sequence ID" value="KAL0153286.1"/>
    <property type="molecule type" value="Genomic_DNA"/>
</dbReference>
<dbReference type="AlphaFoldDB" id="A0ABD0MXJ8"/>
<evidence type="ECO:0000313" key="2">
    <source>
        <dbReference type="Proteomes" id="UP001529510"/>
    </source>
</evidence>
<accession>A0ABD0MXJ8</accession>
<dbReference type="Proteomes" id="UP001529510">
    <property type="component" value="Unassembled WGS sequence"/>
</dbReference>
<name>A0ABD0MXJ8_CIRMR</name>
<organism evidence="1 2">
    <name type="scientific">Cirrhinus mrigala</name>
    <name type="common">Mrigala</name>
    <dbReference type="NCBI Taxonomy" id="683832"/>
    <lineage>
        <taxon>Eukaryota</taxon>
        <taxon>Metazoa</taxon>
        <taxon>Chordata</taxon>
        <taxon>Craniata</taxon>
        <taxon>Vertebrata</taxon>
        <taxon>Euteleostomi</taxon>
        <taxon>Actinopterygii</taxon>
        <taxon>Neopterygii</taxon>
        <taxon>Teleostei</taxon>
        <taxon>Ostariophysi</taxon>
        <taxon>Cypriniformes</taxon>
        <taxon>Cyprinidae</taxon>
        <taxon>Labeoninae</taxon>
        <taxon>Labeonini</taxon>
        <taxon>Cirrhinus</taxon>
    </lineage>
</organism>
<evidence type="ECO:0000313" key="1">
    <source>
        <dbReference type="EMBL" id="KAL0153286.1"/>
    </source>
</evidence>
<protein>
    <submittedName>
        <fullName evidence="1">Uncharacterized protein</fullName>
    </submittedName>
</protein>
<gene>
    <name evidence="1" type="ORF">M9458_051413</name>
</gene>
<sequence>MSEKTPFVSHHGKQSKYYMCNDYESTDCVTSLLRTNREGMMYSSTPVDNEQFLDAFKMGEGE</sequence>
<keyword evidence="2" id="KW-1185">Reference proteome</keyword>
<feature type="non-terminal residue" evidence="1">
    <location>
        <position position="62"/>
    </location>
</feature>
<proteinExistence type="predicted"/>
<comment type="caution">
    <text evidence="1">The sequence shown here is derived from an EMBL/GenBank/DDBJ whole genome shotgun (WGS) entry which is preliminary data.</text>
</comment>